<dbReference type="GO" id="GO:0016020">
    <property type="term" value="C:membrane"/>
    <property type="evidence" value="ECO:0007669"/>
    <property type="project" value="TreeGrafter"/>
</dbReference>
<dbReference type="PROSITE" id="PS51257">
    <property type="entry name" value="PROKAR_LIPOPROTEIN"/>
    <property type="match status" value="1"/>
</dbReference>
<keyword evidence="6" id="KW-1185">Reference proteome</keyword>
<dbReference type="Gene3D" id="2.120.10.10">
    <property type="match status" value="1"/>
</dbReference>
<organism evidence="5 6">
    <name type="scientific">Geofilum rubicundum JCM 15548</name>
    <dbReference type="NCBI Taxonomy" id="1236989"/>
    <lineage>
        <taxon>Bacteria</taxon>
        <taxon>Pseudomonadati</taxon>
        <taxon>Bacteroidota</taxon>
        <taxon>Bacteroidia</taxon>
        <taxon>Marinilabiliales</taxon>
        <taxon>Marinilabiliaceae</taxon>
        <taxon>Geofilum</taxon>
    </lineage>
</organism>
<evidence type="ECO:0000259" key="4">
    <source>
        <dbReference type="Pfam" id="PF13859"/>
    </source>
</evidence>
<dbReference type="AlphaFoldDB" id="A0A0E9LUP6"/>
<evidence type="ECO:0000313" key="6">
    <source>
        <dbReference type="Proteomes" id="UP000032900"/>
    </source>
</evidence>
<dbReference type="GO" id="GO:0009313">
    <property type="term" value="P:oligosaccharide catabolic process"/>
    <property type="evidence" value="ECO:0007669"/>
    <property type="project" value="TreeGrafter"/>
</dbReference>
<dbReference type="PANTHER" id="PTHR10628:SF30">
    <property type="entry name" value="EXO-ALPHA-SIALIDASE"/>
    <property type="match status" value="1"/>
</dbReference>
<sequence>MKILNVVFAVILALSGCVHRKEVAGLESSKLTQKHVPVFIDRDNSGLVEIDLMVEEASEDLQFERVDLIIGKDGNPEILSSITLRHEVLSASGEVESSIVIGGIDKVKHKSRLDTNTGLEAGHNRIVFDLKADSSALLGKSFSIESVRLLFKGGGHLVLNPERAFRFRPALVLRATGQDDCDTYRIPGLVTTNSGTLIAVYDNRYNNSKDLQEDIDVGMSRSVDGGQTWEPMQVIMDMGEWGGRSQRLNGIGDPSVLYDHTTNTIWVAALWISGSSPDNMLWWDSKPGMLPEETGQFVLVKSTDDGRTWSEPINITEQIKDPEWQLLLAGPGRGITLDDGTLVFPAQFKKDIGTKAVDGGQYTCHSTIVYSQDGGDSWHIGTGARPNTTEAQVVQLADGGLMLNMRDDLNRHDKGDTNGRAVSVTYDMGQTWEPHPSTNSALIEPNCMASLIAHDIEMENQMQQVLFFSNPNSKTQRTNMTIKTSLDGGLSWPDNHQVELFQPSGFGYSCMTMVDDEYVGIVYEGIKELYFQKVPVWELLGRPAL</sequence>
<name>A0A0E9LUP6_9BACT</name>
<dbReference type="InterPro" id="IPR036278">
    <property type="entry name" value="Sialidase_sf"/>
</dbReference>
<dbReference type="CDD" id="cd15482">
    <property type="entry name" value="Sialidase_non-viral"/>
    <property type="match status" value="1"/>
</dbReference>
<gene>
    <name evidence="5" type="ORF">JCM15548_11167</name>
</gene>
<dbReference type="EMBL" id="BAZW01000006">
    <property type="protein sequence ID" value="GAO29013.1"/>
    <property type="molecule type" value="Genomic_DNA"/>
</dbReference>
<evidence type="ECO:0000256" key="2">
    <source>
        <dbReference type="ARBA" id="ARBA00009348"/>
    </source>
</evidence>
<dbReference type="GO" id="GO:0006689">
    <property type="term" value="P:ganglioside catabolic process"/>
    <property type="evidence" value="ECO:0007669"/>
    <property type="project" value="TreeGrafter"/>
</dbReference>
<feature type="domain" description="Sialidase" evidence="4">
    <location>
        <begin position="186"/>
        <end position="481"/>
    </location>
</feature>
<comment type="catalytic activity">
    <reaction evidence="1">
        <text>Hydrolysis of alpha-(2-&gt;3)-, alpha-(2-&gt;6)-, alpha-(2-&gt;8)- glycosidic linkages of terminal sialic acid residues in oligosaccharides, glycoproteins, glycolipids, colominic acid and synthetic substrates.</text>
        <dbReference type="EC" id="3.2.1.18"/>
    </reaction>
</comment>
<dbReference type="Proteomes" id="UP000032900">
    <property type="component" value="Unassembled WGS sequence"/>
</dbReference>
<dbReference type="FunFam" id="2.120.10.10:FF:000012">
    <property type="entry name" value="Sialidase [Precursor]"/>
    <property type="match status" value="1"/>
</dbReference>
<dbReference type="SUPFAM" id="SSF50939">
    <property type="entry name" value="Sialidases"/>
    <property type="match status" value="1"/>
</dbReference>
<dbReference type="RefSeq" id="WP_062122791.1">
    <property type="nucleotide sequence ID" value="NZ_BAZW01000006.1"/>
</dbReference>
<comment type="caution">
    <text evidence="5">The sequence shown here is derived from an EMBL/GenBank/DDBJ whole genome shotgun (WGS) entry which is preliminary data.</text>
</comment>
<evidence type="ECO:0000256" key="1">
    <source>
        <dbReference type="ARBA" id="ARBA00000427"/>
    </source>
</evidence>
<dbReference type="Pfam" id="PF13859">
    <property type="entry name" value="BNR_3"/>
    <property type="match status" value="1"/>
</dbReference>
<evidence type="ECO:0000256" key="3">
    <source>
        <dbReference type="ARBA" id="ARBA00012733"/>
    </source>
</evidence>
<comment type="similarity">
    <text evidence="2">Belongs to the glycosyl hydrolase 33 family.</text>
</comment>
<reference evidence="5 6" key="1">
    <citation type="journal article" date="2015" name="Microbes Environ.">
        <title>Distribution and evolution of nitrogen fixation genes in the phylum bacteroidetes.</title>
        <authorList>
            <person name="Inoue J."/>
            <person name="Oshima K."/>
            <person name="Suda W."/>
            <person name="Sakamoto M."/>
            <person name="Iino T."/>
            <person name="Noda S."/>
            <person name="Hongoh Y."/>
            <person name="Hattori M."/>
            <person name="Ohkuma M."/>
        </authorList>
    </citation>
    <scope>NUCLEOTIDE SEQUENCE [LARGE SCALE GENOMIC DNA]</scope>
    <source>
        <strain evidence="5">JCM 15548</strain>
    </source>
</reference>
<evidence type="ECO:0000313" key="5">
    <source>
        <dbReference type="EMBL" id="GAO29013.1"/>
    </source>
</evidence>
<dbReference type="GO" id="GO:0004308">
    <property type="term" value="F:exo-alpha-sialidase activity"/>
    <property type="evidence" value="ECO:0007669"/>
    <property type="project" value="UniProtKB-EC"/>
</dbReference>
<dbReference type="PANTHER" id="PTHR10628">
    <property type="entry name" value="SIALIDASE"/>
    <property type="match status" value="1"/>
</dbReference>
<dbReference type="EC" id="3.2.1.18" evidence="3"/>
<dbReference type="STRING" id="1236989.JCM15548_11167"/>
<dbReference type="GO" id="GO:0005737">
    <property type="term" value="C:cytoplasm"/>
    <property type="evidence" value="ECO:0007669"/>
    <property type="project" value="TreeGrafter"/>
</dbReference>
<dbReference type="InterPro" id="IPR011040">
    <property type="entry name" value="Sialidase"/>
</dbReference>
<proteinExistence type="inferred from homology"/>
<protein>
    <recommendedName>
        <fullName evidence="3">exo-alpha-sialidase</fullName>
        <ecNumber evidence="3">3.2.1.18</ecNumber>
    </recommendedName>
</protein>
<dbReference type="InterPro" id="IPR026856">
    <property type="entry name" value="Sialidase_fam"/>
</dbReference>
<accession>A0A0E9LUP6</accession>